<accession>A0A916SLQ5</accession>
<reference evidence="2" key="1">
    <citation type="journal article" date="2014" name="Int. J. Syst. Evol. Microbiol.">
        <title>Complete genome sequence of Corynebacterium casei LMG S-19264T (=DSM 44701T), isolated from a smear-ripened cheese.</title>
        <authorList>
            <consortium name="US DOE Joint Genome Institute (JGI-PGF)"/>
            <person name="Walter F."/>
            <person name="Albersmeier A."/>
            <person name="Kalinowski J."/>
            <person name="Ruckert C."/>
        </authorList>
    </citation>
    <scope>NUCLEOTIDE SEQUENCE</scope>
    <source>
        <strain evidence="2">CGMCC 1.15082</strain>
    </source>
</reference>
<dbReference type="AlphaFoldDB" id="A0A916SLQ5"/>
<evidence type="ECO:0000313" key="3">
    <source>
        <dbReference type="Proteomes" id="UP000646478"/>
    </source>
</evidence>
<keyword evidence="3" id="KW-1185">Reference proteome</keyword>
<name>A0A916SLQ5_9HYPH</name>
<gene>
    <name evidence="2" type="ORF">GCM10011491_33330</name>
</gene>
<dbReference type="Pfam" id="PF06186">
    <property type="entry name" value="DUF992"/>
    <property type="match status" value="1"/>
</dbReference>
<keyword evidence="1" id="KW-0732">Signal</keyword>
<feature type="chain" id="PRO_5036965593" description="DUF992 domain-containing protein" evidence="1">
    <location>
        <begin position="24"/>
        <end position="180"/>
    </location>
</feature>
<comment type="caution">
    <text evidence="2">The sequence shown here is derived from an EMBL/GenBank/DDBJ whole genome shotgun (WGS) entry which is preliminary data.</text>
</comment>
<dbReference type="RefSeq" id="WP_188825327.1">
    <property type="nucleotide sequence ID" value="NZ_BMHH01000015.1"/>
</dbReference>
<evidence type="ECO:0008006" key="4">
    <source>
        <dbReference type="Google" id="ProtNLM"/>
    </source>
</evidence>
<organism evidence="2 3">
    <name type="scientific">Brucella endophytica</name>
    <dbReference type="NCBI Taxonomy" id="1963359"/>
    <lineage>
        <taxon>Bacteria</taxon>
        <taxon>Pseudomonadati</taxon>
        <taxon>Pseudomonadota</taxon>
        <taxon>Alphaproteobacteria</taxon>
        <taxon>Hyphomicrobiales</taxon>
        <taxon>Brucellaceae</taxon>
        <taxon>Brucella/Ochrobactrum group</taxon>
        <taxon>Brucella</taxon>
    </lineage>
</organism>
<evidence type="ECO:0000313" key="2">
    <source>
        <dbReference type="EMBL" id="GGB02552.1"/>
    </source>
</evidence>
<dbReference type="Proteomes" id="UP000646478">
    <property type="component" value="Unassembled WGS sequence"/>
</dbReference>
<protein>
    <recommendedName>
        <fullName evidence="4">DUF992 domain-containing protein</fullName>
    </recommendedName>
</protein>
<sequence length="180" mass="18112">MKKIVAAALAALPVLAFGGTALAADMIRQAPIQETVPDQRDGVRIGYLDCHISGGVGYVLGSAKEMDCVFKSTMGGAQPLDHYTGVIRKMGVDLGFTTEGRLIWAVFAPTAGYHHGSLAGLYQGLTAEASVGLGAGVNVLTGGTAGSIQLQTVSVTGVKGLNIAATGTSVTLTPAVAPAG</sequence>
<reference evidence="2" key="2">
    <citation type="submission" date="2020-09" db="EMBL/GenBank/DDBJ databases">
        <authorList>
            <person name="Sun Q."/>
            <person name="Zhou Y."/>
        </authorList>
    </citation>
    <scope>NUCLEOTIDE SEQUENCE</scope>
    <source>
        <strain evidence="2">CGMCC 1.15082</strain>
    </source>
</reference>
<feature type="signal peptide" evidence="1">
    <location>
        <begin position="1"/>
        <end position="23"/>
    </location>
</feature>
<dbReference type="EMBL" id="BMHH01000015">
    <property type="protein sequence ID" value="GGB02552.1"/>
    <property type="molecule type" value="Genomic_DNA"/>
</dbReference>
<evidence type="ECO:0000256" key="1">
    <source>
        <dbReference type="SAM" id="SignalP"/>
    </source>
</evidence>
<proteinExistence type="predicted"/>
<dbReference type="InterPro" id="IPR009333">
    <property type="entry name" value="DUF992"/>
</dbReference>